<proteinExistence type="inferred from homology"/>
<dbReference type="InterPro" id="IPR011990">
    <property type="entry name" value="TPR-like_helical_dom_sf"/>
</dbReference>
<evidence type="ECO:0000313" key="3">
    <source>
        <dbReference type="Proteomes" id="UP000266841"/>
    </source>
</evidence>
<evidence type="ECO:0000256" key="1">
    <source>
        <dbReference type="ARBA" id="ARBA00038101"/>
    </source>
</evidence>
<dbReference type="EMBL" id="AGNL01036413">
    <property type="protein sequence ID" value="EJK54080.1"/>
    <property type="molecule type" value="Genomic_DNA"/>
</dbReference>
<dbReference type="AlphaFoldDB" id="K0RLM9"/>
<evidence type="ECO:0008006" key="4">
    <source>
        <dbReference type="Google" id="ProtNLM"/>
    </source>
</evidence>
<dbReference type="PANTHER" id="PTHR11102">
    <property type="entry name" value="SEL-1-LIKE PROTEIN"/>
    <property type="match status" value="1"/>
</dbReference>
<accession>K0RLM9</accession>
<gene>
    <name evidence="2" type="ORF">THAOC_26366</name>
</gene>
<comment type="similarity">
    <text evidence="1">Belongs to the sel-1 family.</text>
</comment>
<evidence type="ECO:0000313" key="2">
    <source>
        <dbReference type="EMBL" id="EJK54080.1"/>
    </source>
</evidence>
<dbReference type="SMART" id="SM00671">
    <property type="entry name" value="SEL1"/>
    <property type="match status" value="2"/>
</dbReference>
<dbReference type="PANTHER" id="PTHR11102:SF160">
    <property type="entry name" value="ERAD-ASSOCIATED E3 UBIQUITIN-PROTEIN LIGASE COMPONENT HRD3"/>
    <property type="match status" value="1"/>
</dbReference>
<reference evidence="2 3" key="1">
    <citation type="journal article" date="2012" name="Genome Biol.">
        <title>Genome and low-iron response of an oceanic diatom adapted to chronic iron limitation.</title>
        <authorList>
            <person name="Lommer M."/>
            <person name="Specht M."/>
            <person name="Roy A.S."/>
            <person name="Kraemer L."/>
            <person name="Andreson R."/>
            <person name="Gutowska M.A."/>
            <person name="Wolf J."/>
            <person name="Bergner S.V."/>
            <person name="Schilhabel M.B."/>
            <person name="Klostermeier U.C."/>
            <person name="Beiko R.G."/>
            <person name="Rosenstiel P."/>
            <person name="Hippler M."/>
            <person name="Laroche J."/>
        </authorList>
    </citation>
    <scope>NUCLEOTIDE SEQUENCE [LARGE SCALE GENOMIC DNA]</scope>
    <source>
        <strain evidence="2 3">CCMP1005</strain>
    </source>
</reference>
<dbReference type="SUPFAM" id="SSF81901">
    <property type="entry name" value="HCP-like"/>
    <property type="match status" value="1"/>
</dbReference>
<name>K0RLM9_THAOC</name>
<dbReference type="Pfam" id="PF08238">
    <property type="entry name" value="Sel1"/>
    <property type="match status" value="2"/>
</dbReference>
<dbReference type="InterPro" id="IPR050767">
    <property type="entry name" value="Sel1_AlgK"/>
</dbReference>
<dbReference type="InterPro" id="IPR006597">
    <property type="entry name" value="Sel1-like"/>
</dbReference>
<feature type="non-terminal residue" evidence="2">
    <location>
        <position position="123"/>
    </location>
</feature>
<dbReference type="OrthoDB" id="2247385at2759"/>
<protein>
    <recommendedName>
        <fullName evidence="4">Sel1 repeat family protein</fullName>
    </recommendedName>
</protein>
<dbReference type="Gene3D" id="1.25.40.10">
    <property type="entry name" value="Tetratricopeptide repeat domain"/>
    <property type="match status" value="1"/>
</dbReference>
<keyword evidence="3" id="KW-1185">Reference proteome</keyword>
<organism evidence="2 3">
    <name type="scientific">Thalassiosira oceanica</name>
    <name type="common">Marine diatom</name>
    <dbReference type="NCBI Taxonomy" id="159749"/>
    <lineage>
        <taxon>Eukaryota</taxon>
        <taxon>Sar</taxon>
        <taxon>Stramenopiles</taxon>
        <taxon>Ochrophyta</taxon>
        <taxon>Bacillariophyta</taxon>
        <taxon>Coscinodiscophyceae</taxon>
        <taxon>Thalassiosirophycidae</taxon>
        <taxon>Thalassiosirales</taxon>
        <taxon>Thalassiosiraceae</taxon>
        <taxon>Thalassiosira</taxon>
    </lineage>
</organism>
<sequence length="123" mass="14158">MNDCPFCRTTYPKNHADALAMIQTRVEKKDPTAIHFLGHKYFFGQLGLQKDVRRAVELWTEAAELGSVDAYYYLGVTHRRGDVVQEDKTKGLQYYKKAAMQGHVESRYQLGLIEKNKGNFDRA</sequence>
<comment type="caution">
    <text evidence="2">The sequence shown here is derived from an EMBL/GenBank/DDBJ whole genome shotgun (WGS) entry which is preliminary data.</text>
</comment>
<dbReference type="Proteomes" id="UP000266841">
    <property type="component" value="Unassembled WGS sequence"/>
</dbReference>